<organism evidence="1 2">
    <name type="scientific">Mycolicibacterium mucogenicum</name>
    <name type="common">Mycobacterium mucogenicum</name>
    <dbReference type="NCBI Taxonomy" id="56689"/>
    <lineage>
        <taxon>Bacteria</taxon>
        <taxon>Bacillati</taxon>
        <taxon>Actinomycetota</taxon>
        <taxon>Actinomycetes</taxon>
        <taxon>Mycobacteriales</taxon>
        <taxon>Mycobacteriaceae</taxon>
        <taxon>Mycolicibacterium</taxon>
    </lineage>
</organism>
<proteinExistence type="predicted"/>
<sequence>MAENTKAMELKYAISWKMLLEAEKLWPQVQPGDFVVFPGYPEQWHDKLQMRPVMRSGLIASDPQTDYRLGEDAPTKYDGGPQVLFDAFSTAGNSGSPVFVAQRGVPPITVVMPDGDGKAAIQGQISWPNYHRPFLVGINATHYNETGFRQRNEHAGLSRFHKLSAIMDILRANQDLSRGGSPLSMNLAIPVPDDFKIAPPS</sequence>
<evidence type="ECO:0008006" key="3">
    <source>
        <dbReference type="Google" id="ProtNLM"/>
    </source>
</evidence>
<dbReference type="InterPro" id="IPR009003">
    <property type="entry name" value="Peptidase_S1_PA"/>
</dbReference>
<evidence type="ECO:0000313" key="1">
    <source>
        <dbReference type="EMBL" id="OBA88972.1"/>
    </source>
</evidence>
<dbReference type="Proteomes" id="UP000093962">
    <property type="component" value="Unassembled WGS sequence"/>
</dbReference>
<accession>A0A1A0MU89</accession>
<gene>
    <name evidence="1" type="ORF">A5642_15645</name>
</gene>
<reference evidence="1 2" key="1">
    <citation type="submission" date="2016-06" db="EMBL/GenBank/DDBJ databases">
        <authorList>
            <person name="Kjaerup R.B."/>
            <person name="Dalgaard T.S."/>
            <person name="Juul-Madsen H.R."/>
        </authorList>
    </citation>
    <scope>NUCLEOTIDE SEQUENCE [LARGE SCALE GENOMIC DNA]</scope>
    <source>
        <strain evidence="1 2">1199456.5</strain>
    </source>
</reference>
<dbReference type="AlphaFoldDB" id="A0A1A0MU89"/>
<name>A0A1A0MU89_MYCMU</name>
<comment type="caution">
    <text evidence="1">The sequence shown here is derived from an EMBL/GenBank/DDBJ whole genome shotgun (WGS) entry which is preliminary data.</text>
</comment>
<protein>
    <recommendedName>
        <fullName evidence="3">Serine protease</fullName>
    </recommendedName>
</protein>
<dbReference type="SUPFAM" id="SSF50494">
    <property type="entry name" value="Trypsin-like serine proteases"/>
    <property type="match status" value="1"/>
</dbReference>
<evidence type="ECO:0000313" key="2">
    <source>
        <dbReference type="Proteomes" id="UP000093962"/>
    </source>
</evidence>
<dbReference type="EMBL" id="LZSF01000092">
    <property type="protein sequence ID" value="OBA88972.1"/>
    <property type="molecule type" value="Genomic_DNA"/>
</dbReference>